<keyword evidence="14" id="KW-1185">Reference proteome</keyword>
<reference evidence="13 14" key="1">
    <citation type="journal article" date="2022" name="Nat. Ecol. Evol.">
        <title>A masculinizing supergene underlies an exaggerated male reproductive morph in a spider.</title>
        <authorList>
            <person name="Hendrickx F."/>
            <person name="De Corte Z."/>
            <person name="Sonet G."/>
            <person name="Van Belleghem S.M."/>
            <person name="Kostlbacher S."/>
            <person name="Vangestel C."/>
        </authorList>
    </citation>
    <scope>NUCLEOTIDE SEQUENCE [LARGE SCALE GENOMIC DNA]</scope>
    <source>
        <strain evidence="13">W744_W776</strain>
    </source>
</reference>
<evidence type="ECO:0000256" key="2">
    <source>
        <dbReference type="ARBA" id="ARBA00008869"/>
    </source>
</evidence>
<keyword evidence="3" id="KW-0813">Transport</keyword>
<keyword evidence="7" id="KW-0067">ATP-binding</keyword>
<dbReference type="FunFam" id="3.40.50.300:FF:000335">
    <property type="entry name" value="ATP binding cassette subfamily A member 5"/>
    <property type="match status" value="1"/>
</dbReference>
<evidence type="ECO:0000256" key="4">
    <source>
        <dbReference type="ARBA" id="ARBA00022692"/>
    </source>
</evidence>
<comment type="caution">
    <text evidence="13">The sequence shown here is derived from an EMBL/GenBank/DDBJ whole genome shotgun (WGS) entry which is preliminary data.</text>
</comment>
<comment type="similarity">
    <text evidence="2">Belongs to the ABC transporter superfamily. ABCA family.</text>
</comment>
<keyword evidence="5" id="KW-0677">Repeat</keyword>
<feature type="transmembrane region" description="Helical" evidence="11">
    <location>
        <begin position="2044"/>
        <end position="2063"/>
    </location>
</feature>
<feature type="region of interest" description="Disordered" evidence="10">
    <location>
        <begin position="3369"/>
        <end position="3389"/>
    </location>
</feature>
<dbReference type="GO" id="GO:0005319">
    <property type="term" value="F:lipid transporter activity"/>
    <property type="evidence" value="ECO:0007669"/>
    <property type="project" value="TreeGrafter"/>
</dbReference>
<feature type="region of interest" description="Disordered" evidence="10">
    <location>
        <begin position="2559"/>
        <end position="2579"/>
    </location>
</feature>
<evidence type="ECO:0000256" key="7">
    <source>
        <dbReference type="ARBA" id="ARBA00022840"/>
    </source>
</evidence>
<evidence type="ECO:0000256" key="3">
    <source>
        <dbReference type="ARBA" id="ARBA00022448"/>
    </source>
</evidence>
<proteinExistence type="inferred from homology"/>
<dbReference type="InterPro" id="IPR003593">
    <property type="entry name" value="AAA+_ATPase"/>
</dbReference>
<feature type="transmembrane region" description="Helical" evidence="11">
    <location>
        <begin position="3018"/>
        <end position="3039"/>
    </location>
</feature>
<dbReference type="PANTHER" id="PTHR19229">
    <property type="entry name" value="ATP-BINDING CASSETTE TRANSPORTER SUBFAMILY A ABCA"/>
    <property type="match status" value="1"/>
</dbReference>
<feature type="transmembrane region" description="Helical" evidence="11">
    <location>
        <begin position="2075"/>
        <end position="2095"/>
    </location>
</feature>
<feature type="transmembrane region" description="Helical" evidence="11">
    <location>
        <begin position="2936"/>
        <end position="2961"/>
    </location>
</feature>
<dbReference type="InterPro" id="IPR026082">
    <property type="entry name" value="ABCA"/>
</dbReference>
<dbReference type="CDD" id="cd03263">
    <property type="entry name" value="ABC_subfamily_A"/>
    <property type="match status" value="2"/>
</dbReference>
<evidence type="ECO:0000256" key="10">
    <source>
        <dbReference type="SAM" id="MobiDB-lite"/>
    </source>
</evidence>
<dbReference type="PANTHER" id="PTHR19229:SF250">
    <property type="entry name" value="ABC TRANSPORTER DOMAIN-CONTAINING PROTEIN-RELATED"/>
    <property type="match status" value="1"/>
</dbReference>
<feature type="transmembrane region" description="Helical" evidence="11">
    <location>
        <begin position="2012"/>
        <end position="2032"/>
    </location>
</feature>
<evidence type="ECO:0000313" key="14">
    <source>
        <dbReference type="Proteomes" id="UP000827092"/>
    </source>
</evidence>
<dbReference type="GO" id="GO:0140359">
    <property type="term" value="F:ABC-type transporter activity"/>
    <property type="evidence" value="ECO:0007669"/>
    <property type="project" value="InterPro"/>
</dbReference>
<keyword evidence="8 11" id="KW-1133">Transmembrane helix</keyword>
<dbReference type="GO" id="GO:0005886">
    <property type="term" value="C:plasma membrane"/>
    <property type="evidence" value="ECO:0007669"/>
    <property type="project" value="UniProtKB-ARBA"/>
</dbReference>
<dbReference type="InterPro" id="IPR003439">
    <property type="entry name" value="ABC_transporter-like_ATP-bd"/>
</dbReference>
<feature type="region of interest" description="Disordered" evidence="10">
    <location>
        <begin position="329"/>
        <end position="350"/>
    </location>
</feature>
<dbReference type="GO" id="GO:0005524">
    <property type="term" value="F:ATP binding"/>
    <property type="evidence" value="ECO:0007669"/>
    <property type="project" value="UniProtKB-KW"/>
</dbReference>
<keyword evidence="6" id="KW-0547">Nucleotide-binding</keyword>
<keyword evidence="9 11" id="KW-0472">Membrane</keyword>
<dbReference type="PROSITE" id="PS50893">
    <property type="entry name" value="ABC_TRANSPORTER_2"/>
    <property type="match status" value="2"/>
</dbReference>
<evidence type="ECO:0000259" key="12">
    <source>
        <dbReference type="PROSITE" id="PS50893"/>
    </source>
</evidence>
<feature type="transmembrane region" description="Helical" evidence="11">
    <location>
        <begin position="2611"/>
        <end position="2631"/>
    </location>
</feature>
<evidence type="ECO:0000256" key="9">
    <source>
        <dbReference type="ARBA" id="ARBA00023136"/>
    </source>
</evidence>
<dbReference type="InterPro" id="IPR027417">
    <property type="entry name" value="P-loop_NTPase"/>
</dbReference>
<feature type="transmembrane region" description="Helical" evidence="11">
    <location>
        <begin position="2905"/>
        <end position="2924"/>
    </location>
</feature>
<dbReference type="SMART" id="SM00382">
    <property type="entry name" value="AAA"/>
    <property type="match status" value="2"/>
</dbReference>
<dbReference type="Pfam" id="PF12698">
    <property type="entry name" value="ABC2_membrane_3"/>
    <property type="match status" value="2"/>
</dbReference>
<feature type="transmembrane region" description="Helical" evidence="11">
    <location>
        <begin position="2877"/>
        <end position="2898"/>
    </location>
</feature>
<evidence type="ECO:0000256" key="8">
    <source>
        <dbReference type="ARBA" id="ARBA00022989"/>
    </source>
</evidence>
<dbReference type="InterPro" id="IPR013525">
    <property type="entry name" value="ABC2_TM"/>
</dbReference>
<evidence type="ECO:0000313" key="13">
    <source>
        <dbReference type="EMBL" id="KAG8188932.1"/>
    </source>
</evidence>
<comment type="subcellular location">
    <subcellularLocation>
        <location evidence="1">Membrane</location>
        <topology evidence="1">Multi-pass membrane protein</topology>
    </subcellularLocation>
</comment>
<feature type="transmembrane region" description="Helical" evidence="11">
    <location>
        <begin position="2826"/>
        <end position="2848"/>
    </location>
</feature>
<sequence>MEVVRQVKWLLWRNAVLRIRQPVILALEMLWPVAIFLVVMAARNTIPPAPQPTCHYRAFALPSAGVVPFVQSLICNIDECQNGTEYEDTPTYKGSSVRELVSHALPLLSSPDISALVSALPAGARLMRAAADALAAPDIAALLGDGFPVRRLLLDAPETRATLLTIGMTGDEVDSLLDSSLQLPQILELGGGSTCDAPVSDPPGDAFETFRSRLCTEDAAARAQLYAQLRGQLDVKNIVQTMGLAMSGLGRRDVGSLLGALGGLLSAVQSSPLHGDTLQMAATLLRELRRIDPTLISLVVRDLEPLYEDSPWAPLVHALAEIRFQDSRTIDNRTSEPSESEADSGDTPAKENALRTFLDVVETGLDVVHILPENTTRPLHTSLKYISVLIDLAQEVKESLGKDDSSTFLDTLGAALGSLFLAIAHENDATDTLNELCDEKEFQKVFHATEWQHNPVLSHHVCRMAKMSGKGPSHEAWSSSLKKLRRVLSKEGNLPHWEAENHDDKPFYRTTVDEGNIDDVISTFDCITQEIQDIFKMPASLEKNDSSSGYFTAKFGHKIDKPRDRLALLGLSGAKELALRLLASSSKGTGAWLSGLRGLAGSAGNSSSATAGLSSSMLAFLQDAESATWRSMTPKLVEELHGAEAGHRPFCVEAGALEASQLHWRRMLCEENSTLHKIPLHQGWKTEDTSRRLLALVGAAARMLEPLEGACWGGCRAGAPSALRRMCFLGRVHAAREILGANDTRHALQGALPDRLVEALSSYEALMDILSGAPNNTNWKDIARLSVSVVRQAEIGDQGKRVLNALLSLLKNRLADAHAQDGVTVGVSDLFPDSPLTQEVVESLLPLLPEVTTTALWTALANGRMAQLVSASGRNVSVVMSALCGAPLSARLFNPALDNEQWAALGAALCRHRYYDVFEEIFQDPDIQEIVFESGDPVSWSDVEENLLEGGSLLQGLMLRPGASSSALLPLAAAWAAAAQGARAHLSRPWVLLHAAAAHLFAPFCEAPSSALCTLASPGAARRVAEAVEEGRALAAIPELRAVAEEVLGWDPAAPQPTSGGNMTERIVNATRRVFELVDGATEAKLSVVILNSSIPEVLRDLALHMGGVENAQNLLASDGVLKAMLQQDYEKQRMENQGAGAGRRKAIFVESVAKLAGVSLRVSGASPFDLARWAARNMQRTHLQDSSCLTASAEGAVRESARKMAHSIRVSGELSCQLLNKNVSDFYAWFSDSSDLKTALAKVANGSGESCLPPWEWMNPVVDSVELLYEQLHLLSNCTQPSLLLSSLNAHAKVLQQMARVLSSVGAPPLGEWRDEKERIYEKISRHLPVFLKVSEVVPLGQEEKFLEDVTINWSWLVHQGFSAEAFRGKMCVGDLSLPATSFLCLRNGTEALLGRMNRTHITQKVSGVQRDAFFSGAWLRRLLGSSTRLVDLASRLLSALEDVRTPLDALRIVAEPGVVADSFSELVRVVEPVFADSELADTLLQISSGLDALRSLARIAAIDFTYKLGDVFESEEDALTVLQEELGLAPEAARSVLDTRIDISKAPGNLEGAGSVLFSHSRTRPSPERMHDLLLRRVLASLGSLGAEGVLHSAGLGAGEAGRALAALSSAPAVLGDLQRHLAAVTRTLPPEVGALLEGATRDPAWIKSREALSFGGRVLCGRPLGALSRRFQLLAPPEAPYNPPDPKEMLRLPTEFCRHGYEEILRMRGGAILWGFLKPIFRGKILYAPKNSATARLVVAKVNASFSALSEQVRWVRAAARGSTGLHYLQRRGELLHALQRVLSSRAVSRLVGDASLGSALSWLEEESRGGRGGGLLRLVELVGNVTECVSLDRFLGFDTEEELEAAAATLHHRREFIAALVFLDKDEEGGLPSEVRYKIRMDIDNVPTTEHIKYRWWRPYPYDDFFEDLRYFRGFLQLQDAVDNAILQLHANSSTEPSHQKYLQQFPYPCHQRDKFGTLLKGSMPAVMTLSWVFVVAFLVRERVLDKETHLEETLCVMGVRRVSARAAWFLSGAAVLLCSVGGIVAVLKWGGVTPHSDPALLFLFVADFALLLIAYCHLVSGFFSRASTGALISVLLYVLSFFPFLLFVTWDLDFHYWHKLASCCLVSTSFCFGCLYLNRFEDQGEGVRWENLWSSPVHGDRMNFGTALCAMLFCALLYAALAALLEAARGFHGRKPLLWYALFKPAAKMNESLSSVEFQKLSRDLKEPIKDRPAKDGAEEGGIVLDDVHALYRGGRGKWRALSGLTLRMREGCITSLLGHNGAGKTTTIKILTGRLRPTSGCVSVCGLSLPAHTRAVRRMLGFCPQGNTLYDKLTVQEHLNLFASLKGLLDKRSLEKDVEEMVVRLGLEEKRGELCGTLSGGQRRRLCVGAAFVGGSRVVILDEPTSSVDPVARRAIWDIILAHKTGRTILFTTHHLDEADILSDRVAILHRGRVLCCGSPLELKSRFGSGYRLSLVARPGNTVDDEGAAAVMRVVRGHSPDAALLEWGREVVVSLPTDPPLAAAPLSALFAHLERRLAALGFSAISVSSPTLEEVFLTLCRLEDAKSAHDSLDVSPFRDAQHKAEKPDAEEEPAEGAVRGWRLRGLQLKSLVLARWWRVVCDWRALCSGVLLPCLFIALAMGLAAGRPDPPPDPPLELSSALYSAPHGGGEGVAFFRFDNPKSDLGRQLLNVMGANGSLSQTCLEDDPKCSGIPTERCLCESECDGEAGASRPSSFVPAPRLVLQNMSGVPLPAHLLRSYLQFNEKRYGGWTVSENSSKVWFENSGYHAAPSFLSALDNALLQRHAPPGRRLGIRTWSHPLRLSIEQLGRETLFQRLGEVGISFVFLIGLSLVPCTFAAGVVRERDEKRVARVVLGGGAVVWWAGRALCDAALLALSCALCAAVVAAFRLPAFCDRDNFVAVVAIMAAYGFATTPLSYVCSRLFNEGSLAFMVLFTSHLFAGLVIMLALVSLRMLAITKDVAWALEWMRRLSLVLPQYGLVGGLTDLHENQIRAELFAQFGQDAYSPPLSLLAPHLLAMLVQGIALLALNLGLECDLFSRWRRKPPTPEAVDGKESLLQIKNVSQIYKTRAGRKYAVDELSLDILPGECFGLVGANGAGKTTLFRMLIGEARPTRGTINAHGSVGYCPQKDALDPLLTPTQHLRVYAGLRGISPAHKVVERCLRSFELESHARVPAGALSGGTQRKLCTAIATLGDPRIVLLDEPTSGMDPATRRLVWRCITRATHQGRAVVLTSHSIEDCDALCSRLGIMVNGKLACTDHTARLKHRLGRGYTLSLSMPEGREGECDEMLRRMRTHMPAARVTLRSGRRVEVSLPDESVPLSRLFAHLEECARLFGTDDIALHPTTLDQVFVNFVRQQTDSLRPEPQQRVPKGDPEMCSTKL</sequence>
<dbReference type="FunFam" id="3.40.50.300:FF:000436">
    <property type="entry name" value="ATP binding cassette subfamily A member 9"/>
    <property type="match status" value="1"/>
</dbReference>
<feature type="domain" description="ABC transporter" evidence="12">
    <location>
        <begin position="3064"/>
        <end position="3284"/>
    </location>
</feature>
<evidence type="ECO:0000256" key="6">
    <source>
        <dbReference type="ARBA" id="ARBA00022741"/>
    </source>
</evidence>
<organism evidence="13 14">
    <name type="scientific">Oedothorax gibbosus</name>
    <dbReference type="NCBI Taxonomy" id="931172"/>
    <lineage>
        <taxon>Eukaryota</taxon>
        <taxon>Metazoa</taxon>
        <taxon>Ecdysozoa</taxon>
        <taxon>Arthropoda</taxon>
        <taxon>Chelicerata</taxon>
        <taxon>Arachnida</taxon>
        <taxon>Araneae</taxon>
        <taxon>Araneomorphae</taxon>
        <taxon>Entelegynae</taxon>
        <taxon>Araneoidea</taxon>
        <taxon>Linyphiidae</taxon>
        <taxon>Erigoninae</taxon>
        <taxon>Oedothorax</taxon>
    </lineage>
</organism>
<evidence type="ECO:0000256" key="11">
    <source>
        <dbReference type="SAM" id="Phobius"/>
    </source>
</evidence>
<keyword evidence="4 11" id="KW-0812">Transmembrane</keyword>
<feature type="transmembrane region" description="Helical" evidence="11">
    <location>
        <begin position="2149"/>
        <end position="2170"/>
    </location>
</feature>
<dbReference type="GO" id="GO:0016887">
    <property type="term" value="F:ATP hydrolysis activity"/>
    <property type="evidence" value="ECO:0007669"/>
    <property type="project" value="InterPro"/>
</dbReference>
<dbReference type="PROSITE" id="PS00211">
    <property type="entry name" value="ABC_TRANSPORTER_1"/>
    <property type="match status" value="1"/>
</dbReference>
<feature type="domain" description="ABC transporter" evidence="12">
    <location>
        <begin position="2228"/>
        <end position="2462"/>
    </location>
</feature>
<dbReference type="InterPro" id="IPR017871">
    <property type="entry name" value="ABC_transporter-like_CS"/>
</dbReference>
<name>A0AAV6UWU8_9ARAC</name>
<gene>
    <name evidence="13" type="ORF">JTE90_014984</name>
</gene>
<dbReference type="SUPFAM" id="SSF52540">
    <property type="entry name" value="P-loop containing nucleoside triphosphate hydrolases"/>
    <property type="match status" value="2"/>
</dbReference>
<feature type="transmembrane region" description="Helical" evidence="11">
    <location>
        <begin position="1966"/>
        <end position="1984"/>
    </location>
</feature>
<dbReference type="Gene3D" id="3.40.50.300">
    <property type="entry name" value="P-loop containing nucleotide triphosphate hydrolases"/>
    <property type="match status" value="2"/>
</dbReference>
<dbReference type="Pfam" id="PF00005">
    <property type="entry name" value="ABC_tran"/>
    <property type="match status" value="2"/>
</dbReference>
<evidence type="ECO:0000256" key="5">
    <source>
        <dbReference type="ARBA" id="ARBA00022737"/>
    </source>
</evidence>
<protein>
    <recommendedName>
        <fullName evidence="12">ABC transporter domain-containing protein</fullName>
    </recommendedName>
</protein>
<dbReference type="Proteomes" id="UP000827092">
    <property type="component" value="Unassembled WGS sequence"/>
</dbReference>
<feature type="transmembrane region" description="Helical" evidence="11">
    <location>
        <begin position="23"/>
        <end position="42"/>
    </location>
</feature>
<dbReference type="EMBL" id="JAFNEN010000227">
    <property type="protein sequence ID" value="KAG8188932.1"/>
    <property type="molecule type" value="Genomic_DNA"/>
</dbReference>
<evidence type="ECO:0000256" key="1">
    <source>
        <dbReference type="ARBA" id="ARBA00004141"/>
    </source>
</evidence>
<accession>A0AAV6UWU8</accession>